<dbReference type="EMBL" id="AWUE01012661">
    <property type="protein sequence ID" value="OMP08613.1"/>
    <property type="molecule type" value="Genomic_DNA"/>
</dbReference>
<evidence type="ECO:0000259" key="11">
    <source>
        <dbReference type="PROSITE" id="PS50939"/>
    </source>
</evidence>
<dbReference type="SUPFAM" id="SSF55797">
    <property type="entry name" value="PR-1-like"/>
    <property type="match status" value="1"/>
</dbReference>
<evidence type="ECO:0000259" key="10">
    <source>
        <dbReference type="PROSITE" id="PS50836"/>
    </source>
</evidence>
<dbReference type="InterPro" id="IPR014044">
    <property type="entry name" value="CAP_dom"/>
</dbReference>
<keyword evidence="3 8" id="KW-0812">Transmembrane</keyword>
<evidence type="ECO:0000256" key="8">
    <source>
        <dbReference type="SAM" id="Phobius"/>
    </source>
</evidence>
<keyword evidence="13" id="KW-1185">Reference proteome</keyword>
<evidence type="ECO:0000313" key="13">
    <source>
        <dbReference type="Proteomes" id="UP000187203"/>
    </source>
</evidence>
<dbReference type="PROSITE" id="PS50836">
    <property type="entry name" value="DOMON"/>
    <property type="match status" value="1"/>
</dbReference>
<keyword evidence="2" id="KW-0813">Transport</keyword>
<dbReference type="OrthoDB" id="774871at2759"/>
<dbReference type="Gene3D" id="3.40.33.10">
    <property type="entry name" value="CAP"/>
    <property type="match status" value="1"/>
</dbReference>
<feature type="transmembrane region" description="Helical" evidence="8">
    <location>
        <begin position="543"/>
        <end position="563"/>
    </location>
</feature>
<evidence type="ECO:0000256" key="1">
    <source>
        <dbReference type="ARBA" id="ARBA00004370"/>
    </source>
</evidence>
<dbReference type="InterPro" id="IPR045266">
    <property type="entry name" value="DOH_DOMON"/>
</dbReference>
<evidence type="ECO:0000256" key="7">
    <source>
        <dbReference type="SAM" id="MobiDB-lite"/>
    </source>
</evidence>
<evidence type="ECO:0000256" key="9">
    <source>
        <dbReference type="SAM" id="SignalP"/>
    </source>
</evidence>
<dbReference type="Pfam" id="PF00188">
    <property type="entry name" value="CAP"/>
    <property type="match status" value="1"/>
</dbReference>
<dbReference type="InterPro" id="IPR005018">
    <property type="entry name" value="DOMON_domain"/>
</dbReference>
<feature type="domain" description="Cytochrome b561" evidence="11">
    <location>
        <begin position="507"/>
        <end position="623"/>
    </location>
</feature>
<dbReference type="PANTHER" id="PTHR33593:SF1">
    <property type="entry name" value="DUF1442 FAMILY PROTEIN"/>
    <property type="match status" value="1"/>
</dbReference>
<dbReference type="Gene3D" id="1.20.120.1770">
    <property type="match status" value="1"/>
</dbReference>
<dbReference type="Pfam" id="PF07279">
    <property type="entry name" value="DUF1442"/>
    <property type="match status" value="1"/>
</dbReference>
<keyword evidence="5 8" id="KW-1133">Transmembrane helix</keyword>
<evidence type="ECO:0000256" key="3">
    <source>
        <dbReference type="ARBA" id="ARBA00022692"/>
    </source>
</evidence>
<dbReference type="STRING" id="93759.A0A1R3KND6"/>
<evidence type="ECO:0000256" key="6">
    <source>
        <dbReference type="ARBA" id="ARBA00023136"/>
    </source>
</evidence>
<dbReference type="CDD" id="cd09631">
    <property type="entry name" value="DOMON_DOH"/>
    <property type="match status" value="1"/>
</dbReference>
<dbReference type="InterPro" id="IPR006593">
    <property type="entry name" value="Cyt_b561/ferric_Rdtase_TM"/>
</dbReference>
<dbReference type="SMART" id="SM00665">
    <property type="entry name" value="B561"/>
    <property type="match status" value="1"/>
</dbReference>
<feature type="region of interest" description="Disordered" evidence="7">
    <location>
        <begin position="33"/>
        <end position="77"/>
    </location>
</feature>
<dbReference type="SMART" id="SM00664">
    <property type="entry name" value="DoH"/>
    <property type="match status" value="1"/>
</dbReference>
<feature type="chain" id="PRO_5012028825" evidence="9">
    <location>
        <begin position="27"/>
        <end position="623"/>
    </location>
</feature>
<organism evidence="12 13">
    <name type="scientific">Corchorus olitorius</name>
    <dbReference type="NCBI Taxonomy" id="93759"/>
    <lineage>
        <taxon>Eukaryota</taxon>
        <taxon>Viridiplantae</taxon>
        <taxon>Streptophyta</taxon>
        <taxon>Embryophyta</taxon>
        <taxon>Tracheophyta</taxon>
        <taxon>Spermatophyta</taxon>
        <taxon>Magnoliopsida</taxon>
        <taxon>eudicotyledons</taxon>
        <taxon>Gunneridae</taxon>
        <taxon>Pentapetalae</taxon>
        <taxon>rosids</taxon>
        <taxon>malvids</taxon>
        <taxon>Malvales</taxon>
        <taxon>Malvaceae</taxon>
        <taxon>Grewioideae</taxon>
        <taxon>Apeibeae</taxon>
        <taxon>Corchorus</taxon>
    </lineage>
</organism>
<evidence type="ECO:0000313" key="12">
    <source>
        <dbReference type="EMBL" id="OMP08613.1"/>
    </source>
</evidence>
<evidence type="ECO:0000256" key="5">
    <source>
        <dbReference type="ARBA" id="ARBA00022989"/>
    </source>
</evidence>
<dbReference type="PANTHER" id="PTHR33593">
    <property type="entry name" value="DUF1442 FAMILY PROTEIN"/>
    <property type="match status" value="1"/>
</dbReference>
<dbReference type="SMART" id="SM00198">
    <property type="entry name" value="SCP"/>
    <property type="match status" value="1"/>
</dbReference>
<comment type="subcellular location">
    <subcellularLocation>
        <location evidence="1">Membrane</location>
    </subcellularLocation>
</comment>
<evidence type="ECO:0000256" key="2">
    <source>
        <dbReference type="ARBA" id="ARBA00022448"/>
    </source>
</evidence>
<dbReference type="CDD" id="cd08760">
    <property type="entry name" value="Cyt_b561_FRRS1_like"/>
    <property type="match status" value="1"/>
</dbReference>
<dbReference type="InterPro" id="IPR035940">
    <property type="entry name" value="CAP_sf"/>
</dbReference>
<accession>A0A1R3KND6</accession>
<dbReference type="AlphaFoldDB" id="A0A1R3KND6"/>
<sequence length="623" mass="69030">MGLRNTNTQISTLFVFVFFFFPLVFSQISNVPNQSQTSQNLPNPTQTSQNVPNQAQTSQNPPQPQQPPQPAASGIPEPQEFLDAHNKARTHVGQPLYVWNETLASYALAWANKRVDDCRMIHSYGPYGENIFWGAQNHWTAGDAVRSWAALELKHKISLILVQYICQLLPIFFCFISIASGQKESNLNMEWSATSATKAYLETLQLCNNPSKLSDSWKTTAEPGSNEFISALAAGMKSKLIVEIKSSVSPSTIALATAAKHTGARFVCILPETALNQVKKQTKDSGLIDIVEFKTGDPTEILQHYEQVDFSLVDCKNDDYPKLLKMINVNPKRSIVVANNLEGDKEGFGIGGHVTGMKDEVTVRSMKHPIGKGMEITTIGSEKRGIVMKKKSTPRANKSKWIVKVDEVSAVYTTGWVGIGFSRNGMMLGSSAMVGWFNRKGHARIKQYYLQGAHISQVIADKGELPLTNIPPVVALHGPMIYIAFQAKFEHRLGRQPIILAFGTRYPNHFHLSKHDDKTAVWFDFSQASFSGINISQKKNHGILGIFGWGLFLPAGAMVARYLKHKDPLWYYLHAGIQFVGFILGLAAVVLGVQLYRSINADVPAHRGIGIFVLVLSILQVCF</sequence>
<feature type="transmembrane region" description="Helical" evidence="8">
    <location>
        <begin position="569"/>
        <end position="593"/>
    </location>
</feature>
<protein>
    <submittedName>
        <fullName evidence="12">Allergen V5/Tpx-1-related protein</fullName>
    </submittedName>
</protein>
<keyword evidence="4" id="KW-0249">Electron transport</keyword>
<dbReference type="GO" id="GO:0016020">
    <property type="term" value="C:membrane"/>
    <property type="evidence" value="ECO:0007669"/>
    <property type="project" value="UniProtKB-SubCell"/>
</dbReference>
<feature type="signal peptide" evidence="9">
    <location>
        <begin position="1"/>
        <end position="26"/>
    </location>
</feature>
<dbReference type="Gene3D" id="3.40.50.150">
    <property type="entry name" value="Vaccinia Virus protein VP39"/>
    <property type="match status" value="1"/>
</dbReference>
<reference evidence="13" key="1">
    <citation type="submission" date="2013-09" db="EMBL/GenBank/DDBJ databases">
        <title>Corchorus olitorius genome sequencing.</title>
        <authorList>
            <person name="Alam M."/>
            <person name="Haque M.S."/>
            <person name="Islam M.S."/>
            <person name="Emdad E.M."/>
            <person name="Islam M.M."/>
            <person name="Ahmed B."/>
            <person name="Halim A."/>
            <person name="Hossen Q.M.M."/>
            <person name="Hossain M.Z."/>
            <person name="Ahmed R."/>
            <person name="Khan M.M."/>
            <person name="Islam R."/>
            <person name="Rashid M.M."/>
            <person name="Khan S.A."/>
            <person name="Rahman M.S."/>
            <person name="Alam M."/>
            <person name="Yahiya A.S."/>
            <person name="Khan M.S."/>
            <person name="Azam M.S."/>
            <person name="Haque T."/>
            <person name="Lashkar M.Z.H."/>
            <person name="Akhand A.I."/>
            <person name="Morshed G."/>
            <person name="Roy S."/>
            <person name="Uddin K.S."/>
            <person name="Rabeya T."/>
            <person name="Hossain A.S."/>
            <person name="Chowdhury A."/>
            <person name="Snigdha A.R."/>
            <person name="Mortoza M.S."/>
            <person name="Matin S.A."/>
            <person name="Hoque S.M.E."/>
            <person name="Islam M.K."/>
            <person name="Roy D.K."/>
            <person name="Haider R."/>
            <person name="Moosa M.M."/>
            <person name="Elias S.M."/>
            <person name="Hasan A.M."/>
            <person name="Jahan S."/>
            <person name="Shafiuddin M."/>
            <person name="Mahmood N."/>
            <person name="Shommy N.S."/>
        </authorList>
    </citation>
    <scope>NUCLEOTIDE SEQUENCE [LARGE SCALE GENOMIC DNA]</scope>
    <source>
        <strain evidence="13">cv. O-4</strain>
    </source>
</reference>
<dbReference type="InterPro" id="IPR009902">
    <property type="entry name" value="DUF1442"/>
</dbReference>
<feature type="compositionally biased region" description="Pro residues" evidence="7">
    <location>
        <begin position="61"/>
        <end position="70"/>
    </location>
</feature>
<comment type="caution">
    <text evidence="12">The sequence shown here is derived from an EMBL/GenBank/DDBJ whole genome shotgun (WGS) entry which is preliminary data.</text>
</comment>
<dbReference type="PROSITE" id="PS50939">
    <property type="entry name" value="CYTOCHROME_B561"/>
    <property type="match status" value="1"/>
</dbReference>
<keyword evidence="9" id="KW-0732">Signal</keyword>
<proteinExistence type="predicted"/>
<evidence type="ECO:0000256" key="4">
    <source>
        <dbReference type="ARBA" id="ARBA00022982"/>
    </source>
</evidence>
<dbReference type="InterPro" id="IPR029063">
    <property type="entry name" value="SAM-dependent_MTases_sf"/>
</dbReference>
<feature type="domain" description="DOMON" evidence="10">
    <location>
        <begin position="384"/>
        <end position="503"/>
    </location>
</feature>
<keyword evidence="6 8" id="KW-0472">Membrane</keyword>
<feature type="compositionally biased region" description="Polar residues" evidence="7">
    <location>
        <begin position="33"/>
        <end position="51"/>
    </location>
</feature>
<gene>
    <name evidence="12" type="ORF">COLO4_06288</name>
</gene>
<dbReference type="Proteomes" id="UP000187203">
    <property type="component" value="Unassembled WGS sequence"/>
</dbReference>
<feature type="transmembrane region" description="Helical" evidence="8">
    <location>
        <begin position="161"/>
        <end position="179"/>
    </location>
</feature>
<name>A0A1R3KND6_9ROSI</name>